<evidence type="ECO:0008006" key="4">
    <source>
        <dbReference type="Google" id="ProtNLM"/>
    </source>
</evidence>
<name>V6IV72_9BACL</name>
<evidence type="ECO:0000313" key="2">
    <source>
        <dbReference type="EMBL" id="EST11098.1"/>
    </source>
</evidence>
<dbReference type="Pfam" id="PF11208">
    <property type="entry name" value="DUF2992"/>
    <property type="match status" value="1"/>
</dbReference>
<dbReference type="PIRSF" id="PIRSF021328">
    <property type="entry name" value="UCP021328"/>
    <property type="match status" value="1"/>
</dbReference>
<comment type="caution">
    <text evidence="2">The sequence shown here is derived from an EMBL/GenBank/DDBJ whole genome shotgun (WGS) entry which is preliminary data.</text>
</comment>
<organism evidence="2 3">
    <name type="scientific">Sporolactobacillus laevolacticus DSM 442</name>
    <dbReference type="NCBI Taxonomy" id="1395513"/>
    <lineage>
        <taxon>Bacteria</taxon>
        <taxon>Bacillati</taxon>
        <taxon>Bacillota</taxon>
        <taxon>Bacilli</taxon>
        <taxon>Bacillales</taxon>
        <taxon>Sporolactobacillaceae</taxon>
        <taxon>Sporolactobacillus</taxon>
    </lineage>
</organism>
<dbReference type="AlphaFoldDB" id="V6IV72"/>
<dbReference type="EMBL" id="AWTC01000013">
    <property type="protein sequence ID" value="EST11098.1"/>
    <property type="molecule type" value="Genomic_DNA"/>
</dbReference>
<keyword evidence="3" id="KW-1185">Reference proteome</keyword>
<evidence type="ECO:0000256" key="1">
    <source>
        <dbReference type="SAM" id="MobiDB-lite"/>
    </source>
</evidence>
<proteinExistence type="predicted"/>
<evidence type="ECO:0000313" key="3">
    <source>
        <dbReference type="Proteomes" id="UP000018296"/>
    </source>
</evidence>
<protein>
    <recommendedName>
        <fullName evidence="4">5-formyltetrahydrofolate cyclo-ligase</fullName>
    </recommendedName>
</protein>
<feature type="compositionally biased region" description="Basic and acidic residues" evidence="1">
    <location>
        <begin position="112"/>
        <end position="128"/>
    </location>
</feature>
<accession>V6IV72</accession>
<gene>
    <name evidence="2" type="ORF">P343_12575</name>
</gene>
<dbReference type="InterPro" id="IPR016787">
    <property type="entry name" value="UCP021328"/>
</dbReference>
<dbReference type="RefSeq" id="WP_023510756.1">
    <property type="nucleotide sequence ID" value="NZ_AWTC01000013.1"/>
</dbReference>
<feature type="region of interest" description="Disordered" evidence="1">
    <location>
        <begin position="111"/>
        <end position="139"/>
    </location>
</feature>
<dbReference type="eggNOG" id="ENOG502ZBVG">
    <property type="taxonomic scope" value="Bacteria"/>
</dbReference>
<sequence>MKLTVYFDGQYWIGVIESEKERQPLIVRYLFGSEPSNQEILSFVQKDLMRLLERTLPLNRLERPIRMRKRMNAKRLRRIAEKELRSAGIGTKAQRALKEVVEQRKVAVHQQKKADKEALQERRYQLRREKSRQKHRGKA</sequence>
<dbReference type="PATRIC" id="fig|1395513.3.peg.2551"/>
<reference evidence="2 3" key="1">
    <citation type="journal article" date="2013" name="Genome Announc.">
        <title>Genome Sequence of Sporolactobacillus laevolacticus DSM442, an Efficient Polymer-Grade D-Lactate Producer from Agricultural Waste Cottonseed as a Nitrogen Source.</title>
        <authorList>
            <person name="Wang H."/>
            <person name="Wang L."/>
            <person name="Ju J."/>
            <person name="Yu B."/>
            <person name="Ma Y."/>
        </authorList>
    </citation>
    <scope>NUCLEOTIDE SEQUENCE [LARGE SCALE GENOMIC DNA]</scope>
    <source>
        <strain evidence="2 3">DSM 442</strain>
    </source>
</reference>
<dbReference type="STRING" id="1395513.P343_12575"/>
<feature type="compositionally biased region" description="Basic residues" evidence="1">
    <location>
        <begin position="129"/>
        <end position="139"/>
    </location>
</feature>
<dbReference type="Proteomes" id="UP000018296">
    <property type="component" value="Unassembled WGS sequence"/>
</dbReference>